<dbReference type="Gene3D" id="1.25.40.10">
    <property type="entry name" value="Tetratricopeptide repeat domain"/>
    <property type="match status" value="1"/>
</dbReference>
<accession>A0A438MWI7</accession>
<feature type="region of interest" description="Disordered" evidence="1">
    <location>
        <begin position="154"/>
        <end position="189"/>
    </location>
</feature>
<dbReference type="VEuPathDB" id="FungiDB:PV10_06823"/>
<evidence type="ECO:0000256" key="1">
    <source>
        <dbReference type="SAM" id="MobiDB-lite"/>
    </source>
</evidence>
<dbReference type="InterPro" id="IPR011990">
    <property type="entry name" value="TPR-like_helical_dom_sf"/>
</dbReference>
<dbReference type="PANTHER" id="PTHR38788">
    <property type="entry name" value="CLR5 DOMAIN-CONTAINING PROTEIN"/>
    <property type="match status" value="1"/>
</dbReference>
<dbReference type="Proteomes" id="UP000288859">
    <property type="component" value="Unassembled WGS sequence"/>
</dbReference>
<dbReference type="EMBL" id="NAJM01000050">
    <property type="protein sequence ID" value="RVX67298.1"/>
    <property type="molecule type" value="Genomic_DNA"/>
</dbReference>
<gene>
    <name evidence="3" type="ORF">B0A52_09336</name>
</gene>
<protein>
    <recommendedName>
        <fullName evidence="2">Clr5 domain-containing protein</fullName>
    </recommendedName>
</protein>
<sequence>MSSMAWDSVLVLARSDRVECRDDIFEPYKDEIQRLYVNERIRLNELREMMKLKYGLDQTEKQWKTMLRQWKFKHNLNPTDAAHCLKLLNEAPSRGLSPTVIFSGQKVTRSSIRKYIQRSSHIKSEADLLAKIPPNETAPTYIRLASATPIIPHPPSPSTSTVSPAVCPRPSNVNLTNGAPTNQTVRSTQGRHLPLEHRFSVSHTHLGSLESLIAPFRPSTLDGPSTTPPSTGAMDRINMALSCHPIALADPVSLSELNEHHGYGFDEHVWGDFSRCPQVNDATQFSSTFVANSLLWCLCDSQNNRKYDEHANYHFHTALWYFACMLRDCPRPGEDCISATSIAIAILESVGQSRRLAKLLAECNRVTTQALGSSNPLSRTLGFAETILQLRGSGKPPAYDINHLKNVHQEILSRYPRSRGPALVAQFNVAWAQLEMKQYEVARKELQGIFAECQSHFGAAHMHTIMALASLARATMRLGDIREARRILVSEVRPRIRSNFPENHPYVWELDHRQAFMLMHLAKLTDENNKSNYLHHAEKLLRHVVVSRHHILGSNNPKSVQSFRLLSDVLEQQNRHQEAHQIWDWTQTQLPQSNDGMS</sequence>
<comment type="caution">
    <text evidence="3">The sequence shown here is derived from an EMBL/GenBank/DDBJ whole genome shotgun (WGS) entry which is preliminary data.</text>
</comment>
<feature type="domain" description="Clr5" evidence="2">
    <location>
        <begin position="25"/>
        <end position="73"/>
    </location>
</feature>
<name>A0A438MWI7_EXOME</name>
<dbReference type="SUPFAM" id="SSF48452">
    <property type="entry name" value="TPR-like"/>
    <property type="match status" value="1"/>
</dbReference>
<dbReference type="OrthoDB" id="5308957at2759"/>
<dbReference type="PANTHER" id="PTHR38788:SF3">
    <property type="entry name" value="CLR5 DOMAIN-CONTAINING PROTEIN"/>
    <property type="match status" value="1"/>
</dbReference>
<dbReference type="InterPro" id="IPR025676">
    <property type="entry name" value="Clr5_dom"/>
</dbReference>
<dbReference type="Pfam" id="PF14420">
    <property type="entry name" value="Clr5"/>
    <property type="match status" value="1"/>
</dbReference>
<proteinExistence type="predicted"/>
<evidence type="ECO:0000259" key="2">
    <source>
        <dbReference type="Pfam" id="PF14420"/>
    </source>
</evidence>
<feature type="compositionally biased region" description="Polar residues" evidence="1">
    <location>
        <begin position="171"/>
        <end position="189"/>
    </location>
</feature>
<evidence type="ECO:0000313" key="4">
    <source>
        <dbReference type="Proteomes" id="UP000288859"/>
    </source>
</evidence>
<dbReference type="AlphaFoldDB" id="A0A438MWI7"/>
<organism evidence="3 4">
    <name type="scientific">Exophiala mesophila</name>
    <name type="common">Black yeast-like fungus</name>
    <dbReference type="NCBI Taxonomy" id="212818"/>
    <lineage>
        <taxon>Eukaryota</taxon>
        <taxon>Fungi</taxon>
        <taxon>Dikarya</taxon>
        <taxon>Ascomycota</taxon>
        <taxon>Pezizomycotina</taxon>
        <taxon>Eurotiomycetes</taxon>
        <taxon>Chaetothyriomycetidae</taxon>
        <taxon>Chaetothyriales</taxon>
        <taxon>Herpotrichiellaceae</taxon>
        <taxon>Exophiala</taxon>
    </lineage>
</organism>
<reference evidence="3 4" key="1">
    <citation type="submission" date="2017-03" db="EMBL/GenBank/DDBJ databases">
        <title>Genomes of endolithic fungi from Antarctica.</title>
        <authorList>
            <person name="Coleine C."/>
            <person name="Masonjones S."/>
            <person name="Stajich J.E."/>
        </authorList>
    </citation>
    <scope>NUCLEOTIDE SEQUENCE [LARGE SCALE GENOMIC DNA]</scope>
    <source>
        <strain evidence="3 4">CCFEE 6314</strain>
    </source>
</reference>
<evidence type="ECO:0000313" key="3">
    <source>
        <dbReference type="EMBL" id="RVX67298.1"/>
    </source>
</evidence>